<protein>
    <submittedName>
        <fullName evidence="2">Uncharacterized protein</fullName>
    </submittedName>
</protein>
<name>A0A9K3IW38_HELAN</name>
<organism evidence="2 3">
    <name type="scientific">Helianthus annuus</name>
    <name type="common">Common sunflower</name>
    <dbReference type="NCBI Taxonomy" id="4232"/>
    <lineage>
        <taxon>Eukaryota</taxon>
        <taxon>Viridiplantae</taxon>
        <taxon>Streptophyta</taxon>
        <taxon>Embryophyta</taxon>
        <taxon>Tracheophyta</taxon>
        <taxon>Spermatophyta</taxon>
        <taxon>Magnoliopsida</taxon>
        <taxon>eudicotyledons</taxon>
        <taxon>Gunneridae</taxon>
        <taxon>Pentapetalae</taxon>
        <taxon>asterids</taxon>
        <taxon>campanulids</taxon>
        <taxon>Asterales</taxon>
        <taxon>Asteraceae</taxon>
        <taxon>Asteroideae</taxon>
        <taxon>Heliantheae alliance</taxon>
        <taxon>Heliantheae</taxon>
        <taxon>Helianthus</taxon>
    </lineage>
</organism>
<keyword evidence="3" id="KW-1185">Reference proteome</keyword>
<comment type="caution">
    <text evidence="2">The sequence shown here is derived from an EMBL/GenBank/DDBJ whole genome shotgun (WGS) entry which is preliminary data.</text>
</comment>
<dbReference type="Proteomes" id="UP000215914">
    <property type="component" value="Unassembled WGS sequence"/>
</dbReference>
<proteinExistence type="predicted"/>
<dbReference type="EMBL" id="MNCJ02000320">
    <property type="protein sequence ID" value="KAF5804148.1"/>
    <property type="molecule type" value="Genomic_DNA"/>
</dbReference>
<dbReference type="Gramene" id="mRNA:HanXRQr2_Chr05g0193831">
    <property type="protein sequence ID" value="CDS:HanXRQr2_Chr05g0193831.1"/>
    <property type="gene ID" value="HanXRQr2_Chr05g0193831"/>
</dbReference>
<dbReference type="OrthoDB" id="783264at2759"/>
<dbReference type="AlphaFoldDB" id="A0A9K3IW38"/>
<dbReference type="PANTHER" id="PTHR35131:SF1">
    <property type="entry name" value="EXPRESSED PROTEIN"/>
    <property type="match status" value="1"/>
</dbReference>
<evidence type="ECO:0000256" key="1">
    <source>
        <dbReference type="SAM" id="MobiDB-lite"/>
    </source>
</evidence>
<feature type="region of interest" description="Disordered" evidence="1">
    <location>
        <begin position="45"/>
        <end position="65"/>
    </location>
</feature>
<evidence type="ECO:0000313" key="2">
    <source>
        <dbReference type="EMBL" id="KAF5804148.1"/>
    </source>
</evidence>
<reference evidence="2" key="1">
    <citation type="journal article" date="2017" name="Nature">
        <title>The sunflower genome provides insights into oil metabolism, flowering and Asterid evolution.</title>
        <authorList>
            <person name="Badouin H."/>
            <person name="Gouzy J."/>
            <person name="Grassa C.J."/>
            <person name="Murat F."/>
            <person name="Staton S.E."/>
            <person name="Cottret L."/>
            <person name="Lelandais-Briere C."/>
            <person name="Owens G.L."/>
            <person name="Carrere S."/>
            <person name="Mayjonade B."/>
            <person name="Legrand L."/>
            <person name="Gill N."/>
            <person name="Kane N.C."/>
            <person name="Bowers J.E."/>
            <person name="Hubner S."/>
            <person name="Bellec A."/>
            <person name="Berard A."/>
            <person name="Berges H."/>
            <person name="Blanchet N."/>
            <person name="Boniface M.C."/>
            <person name="Brunel D."/>
            <person name="Catrice O."/>
            <person name="Chaidir N."/>
            <person name="Claudel C."/>
            <person name="Donnadieu C."/>
            <person name="Faraut T."/>
            <person name="Fievet G."/>
            <person name="Helmstetter N."/>
            <person name="King M."/>
            <person name="Knapp S.J."/>
            <person name="Lai Z."/>
            <person name="Le Paslier M.C."/>
            <person name="Lippi Y."/>
            <person name="Lorenzon L."/>
            <person name="Mandel J.R."/>
            <person name="Marage G."/>
            <person name="Marchand G."/>
            <person name="Marquand E."/>
            <person name="Bret-Mestries E."/>
            <person name="Morien E."/>
            <person name="Nambeesan S."/>
            <person name="Nguyen T."/>
            <person name="Pegot-Espagnet P."/>
            <person name="Pouilly N."/>
            <person name="Raftis F."/>
            <person name="Sallet E."/>
            <person name="Schiex T."/>
            <person name="Thomas J."/>
            <person name="Vandecasteele C."/>
            <person name="Vares D."/>
            <person name="Vear F."/>
            <person name="Vautrin S."/>
            <person name="Crespi M."/>
            <person name="Mangin B."/>
            <person name="Burke J.M."/>
            <person name="Salse J."/>
            <person name="Munos S."/>
            <person name="Vincourt P."/>
            <person name="Rieseberg L.H."/>
            <person name="Langlade N.B."/>
        </authorList>
    </citation>
    <scope>NUCLEOTIDE SEQUENCE</scope>
    <source>
        <tissue evidence="2">Leaves</tissue>
    </source>
</reference>
<gene>
    <name evidence="2" type="ORF">HanXRQr2_Chr05g0193831</name>
</gene>
<dbReference type="PANTHER" id="PTHR35131">
    <property type="entry name" value="EXPRESSED PROTEIN"/>
    <property type="match status" value="1"/>
</dbReference>
<sequence length="134" mass="14969">MNTTTILPTKVAAGDPLPIEIGTRGTVGNLVMKEIEYFTRLESGTSDQGKCSIKNSVNPDKKHRGDGVGSKFWPAFGFLTITWRRGKRKGGESGRFLPRMCTMVDVADSRHHRLTKIPSFSYRNLKDDINQVEV</sequence>
<accession>A0A9K3IW38</accession>
<reference evidence="2" key="2">
    <citation type="submission" date="2020-06" db="EMBL/GenBank/DDBJ databases">
        <title>Helianthus annuus Genome sequencing and assembly Release 2.</title>
        <authorList>
            <person name="Gouzy J."/>
            <person name="Langlade N."/>
            <person name="Munos S."/>
        </authorList>
    </citation>
    <scope>NUCLEOTIDE SEQUENCE</scope>
    <source>
        <tissue evidence="2">Leaves</tissue>
    </source>
</reference>
<feature type="compositionally biased region" description="Polar residues" evidence="1">
    <location>
        <begin position="45"/>
        <end position="58"/>
    </location>
</feature>
<evidence type="ECO:0000313" key="3">
    <source>
        <dbReference type="Proteomes" id="UP000215914"/>
    </source>
</evidence>